<dbReference type="Proteomes" id="UP000828941">
    <property type="component" value="Chromosome 9"/>
</dbReference>
<evidence type="ECO:0000313" key="1">
    <source>
        <dbReference type="EMBL" id="KAI4323075.1"/>
    </source>
</evidence>
<comment type="caution">
    <text evidence="1">The sequence shown here is derived from an EMBL/GenBank/DDBJ whole genome shotgun (WGS) entry which is preliminary data.</text>
</comment>
<evidence type="ECO:0000313" key="2">
    <source>
        <dbReference type="Proteomes" id="UP000828941"/>
    </source>
</evidence>
<accession>A0ACB9MJC8</accession>
<organism evidence="1 2">
    <name type="scientific">Bauhinia variegata</name>
    <name type="common">Purple orchid tree</name>
    <name type="synonym">Phanera variegata</name>
    <dbReference type="NCBI Taxonomy" id="167791"/>
    <lineage>
        <taxon>Eukaryota</taxon>
        <taxon>Viridiplantae</taxon>
        <taxon>Streptophyta</taxon>
        <taxon>Embryophyta</taxon>
        <taxon>Tracheophyta</taxon>
        <taxon>Spermatophyta</taxon>
        <taxon>Magnoliopsida</taxon>
        <taxon>eudicotyledons</taxon>
        <taxon>Gunneridae</taxon>
        <taxon>Pentapetalae</taxon>
        <taxon>rosids</taxon>
        <taxon>fabids</taxon>
        <taxon>Fabales</taxon>
        <taxon>Fabaceae</taxon>
        <taxon>Cercidoideae</taxon>
        <taxon>Cercideae</taxon>
        <taxon>Bauhiniinae</taxon>
        <taxon>Bauhinia</taxon>
    </lineage>
</organism>
<protein>
    <submittedName>
        <fullName evidence="1">Uncharacterized protein</fullName>
    </submittedName>
</protein>
<sequence length="116" mass="12778">MGFLVLYMPLGPQLCCLFHLSLQNVEENGYHGLPGNEDMFDFRRSVFIGVASSAVLSRIQALVGCPRRFCGVSNSFVRRILDGTSVVTASLQTKAAVGLRQTTTTVVHQHRELLQP</sequence>
<reference evidence="1 2" key="1">
    <citation type="journal article" date="2022" name="DNA Res.">
        <title>Chromosomal-level genome assembly of the orchid tree Bauhinia variegata (Leguminosae; Cercidoideae) supports the allotetraploid origin hypothesis of Bauhinia.</title>
        <authorList>
            <person name="Zhong Y."/>
            <person name="Chen Y."/>
            <person name="Zheng D."/>
            <person name="Pang J."/>
            <person name="Liu Y."/>
            <person name="Luo S."/>
            <person name="Meng S."/>
            <person name="Qian L."/>
            <person name="Wei D."/>
            <person name="Dai S."/>
            <person name="Zhou R."/>
        </authorList>
    </citation>
    <scope>NUCLEOTIDE SEQUENCE [LARGE SCALE GENOMIC DNA]</scope>
    <source>
        <strain evidence="1">BV-YZ2020</strain>
    </source>
</reference>
<name>A0ACB9MJC8_BAUVA</name>
<proteinExistence type="predicted"/>
<gene>
    <name evidence="1" type="ORF">L6164_022711</name>
</gene>
<keyword evidence="2" id="KW-1185">Reference proteome</keyword>
<dbReference type="EMBL" id="CM039434">
    <property type="protein sequence ID" value="KAI4323075.1"/>
    <property type="molecule type" value="Genomic_DNA"/>
</dbReference>